<accession>A0A0B4CPJ0</accession>
<dbReference type="STRING" id="363331.RM51_08975"/>
<sequence length="166" mass="19039">MKNLYIPDPCSENWEMMSPQEKGRFCSVCDKCVIDFTQKQSEEIFQIINEKKEGEVCGRFYDDQLSHKESASEKLKTELFRYIPSSIQNNRIILAVFSFILFLTGCSKQKEESCTMTTGVVVSDTEIDTVKNKSYVMGEAVIPEDQQTTKIHKKDSIALKNKLSKK</sequence>
<evidence type="ECO:0000313" key="1">
    <source>
        <dbReference type="EMBL" id="KIC63174.1"/>
    </source>
</evidence>
<dbReference type="EMBL" id="JWTA01000006">
    <property type="protein sequence ID" value="KIC63174.1"/>
    <property type="molecule type" value="Genomic_DNA"/>
</dbReference>
<reference evidence="1 2" key="1">
    <citation type="submission" date="2014-12" db="EMBL/GenBank/DDBJ databases">
        <title>Genome sequencing of Chryseobacterium taiwanense TPW19.</title>
        <authorList>
            <person name="Tan P.W."/>
            <person name="Chan K.-G."/>
        </authorList>
    </citation>
    <scope>NUCLEOTIDE SEQUENCE [LARGE SCALE GENOMIC DNA]</scope>
    <source>
        <strain evidence="1 2">TPW19</strain>
    </source>
</reference>
<dbReference type="AlphaFoldDB" id="A0A0B4CPJ0"/>
<gene>
    <name evidence="1" type="ORF">RM51_08975</name>
</gene>
<dbReference type="OrthoDB" id="7432683at2"/>
<name>A0A0B4CPJ0_9FLAO</name>
<evidence type="ECO:0000313" key="2">
    <source>
        <dbReference type="Proteomes" id="UP000031167"/>
    </source>
</evidence>
<proteinExistence type="predicted"/>
<organism evidence="1 2">
    <name type="scientific">Chryseobacterium taiwanense</name>
    <dbReference type="NCBI Taxonomy" id="363331"/>
    <lineage>
        <taxon>Bacteria</taxon>
        <taxon>Pseudomonadati</taxon>
        <taxon>Bacteroidota</taxon>
        <taxon>Flavobacteriia</taxon>
        <taxon>Flavobacteriales</taxon>
        <taxon>Weeksellaceae</taxon>
        <taxon>Chryseobacterium group</taxon>
        <taxon>Chryseobacterium</taxon>
    </lineage>
</organism>
<keyword evidence="2" id="KW-1185">Reference proteome</keyword>
<comment type="caution">
    <text evidence="1">The sequence shown here is derived from an EMBL/GenBank/DDBJ whole genome shotgun (WGS) entry which is preliminary data.</text>
</comment>
<protein>
    <submittedName>
        <fullName evidence="1">Uncharacterized protein</fullName>
    </submittedName>
</protein>
<dbReference type="Proteomes" id="UP000031167">
    <property type="component" value="Unassembled WGS sequence"/>
</dbReference>
<dbReference type="RefSeq" id="WP_039367916.1">
    <property type="nucleotide sequence ID" value="NZ_JWTA01000006.1"/>
</dbReference>